<evidence type="ECO:0000313" key="2">
    <source>
        <dbReference type="EMBL" id="MBW61755.1"/>
    </source>
</evidence>
<reference evidence="2" key="1">
    <citation type="submission" date="2018-01" db="EMBL/GenBank/DDBJ databases">
        <title>An insight into the sialome of Amazonian anophelines.</title>
        <authorList>
            <person name="Ribeiro J.M."/>
            <person name="Scarpassa V."/>
            <person name="Calvo E."/>
        </authorList>
    </citation>
    <scope>NUCLEOTIDE SEQUENCE</scope>
    <source>
        <tissue evidence="2">Salivary glands</tissue>
    </source>
</reference>
<dbReference type="AlphaFoldDB" id="A0A2M4C936"/>
<accession>A0A2M4C936</accession>
<name>A0A2M4C936_9DIPT</name>
<organism evidence="2">
    <name type="scientific">Anopheles marajoara</name>
    <dbReference type="NCBI Taxonomy" id="58244"/>
    <lineage>
        <taxon>Eukaryota</taxon>
        <taxon>Metazoa</taxon>
        <taxon>Ecdysozoa</taxon>
        <taxon>Arthropoda</taxon>
        <taxon>Hexapoda</taxon>
        <taxon>Insecta</taxon>
        <taxon>Pterygota</taxon>
        <taxon>Neoptera</taxon>
        <taxon>Endopterygota</taxon>
        <taxon>Diptera</taxon>
        <taxon>Nematocera</taxon>
        <taxon>Culicoidea</taxon>
        <taxon>Culicidae</taxon>
        <taxon>Anophelinae</taxon>
        <taxon>Anopheles</taxon>
    </lineage>
</organism>
<evidence type="ECO:0000256" key="1">
    <source>
        <dbReference type="SAM" id="SignalP"/>
    </source>
</evidence>
<feature type="signal peptide" evidence="1">
    <location>
        <begin position="1"/>
        <end position="25"/>
    </location>
</feature>
<feature type="chain" id="PRO_5014759857" evidence="1">
    <location>
        <begin position="26"/>
        <end position="99"/>
    </location>
</feature>
<keyword evidence="1" id="KW-0732">Signal</keyword>
<proteinExistence type="predicted"/>
<dbReference type="EMBL" id="GGFJ01012614">
    <property type="protein sequence ID" value="MBW61755.1"/>
    <property type="molecule type" value="Transcribed_RNA"/>
</dbReference>
<protein>
    <submittedName>
        <fullName evidence="2">Putative secreted protein</fullName>
    </submittedName>
</protein>
<sequence length="99" mass="11072">MRCSRSRSMAKQLVFIAELLRTVMASRICHLHHATPHCGSSVCPPSCFLLAECSNLFSTSILLLYSPPSIESIPSANEIESSRIRFGNRSTRHTRTPRI</sequence>